<dbReference type="Pfam" id="PF25023">
    <property type="entry name" value="TEN_YD-shell"/>
    <property type="match status" value="1"/>
</dbReference>
<protein>
    <submittedName>
        <fullName evidence="4">RHS repeat-associated core domain-containing protein</fullName>
    </submittedName>
</protein>
<dbReference type="PANTHER" id="PTHR32305:SF15">
    <property type="entry name" value="PROTEIN RHSA-RELATED"/>
    <property type="match status" value="1"/>
</dbReference>
<dbReference type="NCBIfam" id="TIGR03696">
    <property type="entry name" value="Rhs_assc_core"/>
    <property type="match status" value="1"/>
</dbReference>
<dbReference type="InterPro" id="IPR056823">
    <property type="entry name" value="TEN-like_YD-shell"/>
</dbReference>
<comment type="caution">
    <text evidence="4">The sequence shown here is derived from an EMBL/GenBank/DDBJ whole genome shotgun (WGS) entry which is preliminary data.</text>
</comment>
<dbReference type="PANTHER" id="PTHR32305">
    <property type="match status" value="1"/>
</dbReference>
<name>A0AAJ2JAV7_STEMA</name>
<dbReference type="RefSeq" id="WP_312560255.1">
    <property type="nucleotide sequence ID" value="NZ_JAVSKO010000001.1"/>
</dbReference>
<evidence type="ECO:0000313" key="5">
    <source>
        <dbReference type="Proteomes" id="UP001251948"/>
    </source>
</evidence>
<feature type="domain" description="Teneurin-like YD-shell" evidence="3">
    <location>
        <begin position="33"/>
        <end position="127"/>
    </location>
</feature>
<proteinExistence type="predicted"/>
<keyword evidence="1" id="KW-0677">Repeat</keyword>
<reference evidence="4" key="1">
    <citation type="submission" date="2023-07" db="EMBL/GenBank/DDBJ databases">
        <title>Comparative genomics of clinical Stenotrophomonas maltophilia isolates reveals regions of diversity which correlate with colonization and persistence in vivo.</title>
        <authorList>
            <person name="Mcdaniel M.S."/>
            <person name="Swords W.E."/>
            <person name="Sumpter N.A."/>
            <person name="Lindgren N.R."/>
            <person name="Billiot C.E."/>
        </authorList>
    </citation>
    <scope>NUCLEOTIDE SEQUENCE</scope>
    <source>
        <strain evidence="4">Ism4</strain>
    </source>
</reference>
<evidence type="ECO:0000313" key="4">
    <source>
        <dbReference type="EMBL" id="MDT3466970.1"/>
    </source>
</evidence>
<dbReference type="Gene3D" id="2.180.10.10">
    <property type="entry name" value="RHS repeat-associated core"/>
    <property type="match status" value="1"/>
</dbReference>
<dbReference type="EMBL" id="JAVSKO010000001">
    <property type="protein sequence ID" value="MDT3466970.1"/>
    <property type="molecule type" value="Genomic_DNA"/>
</dbReference>
<feature type="signal peptide" evidence="2">
    <location>
        <begin position="1"/>
        <end position="27"/>
    </location>
</feature>
<evidence type="ECO:0000256" key="2">
    <source>
        <dbReference type="SAM" id="SignalP"/>
    </source>
</evidence>
<dbReference type="AlphaFoldDB" id="A0AAJ2JAV7"/>
<sequence length="337" mass="35925">MNGLSLLLNRAVLALVVLAACVAPAIAQEVVEYIHTDALGSPVAITDANGQVIERTVYEPYGAVVNRPLTDGPGYTGHVMDSETGLSYMQQRYMDPALGAFLSVDPVSAFQSSVNAFGRYRYANANPYSLIDPDGRRACGKDWDCRMTENAGGKSLSRGQLAAIKRDPQAYIDRANNIPNRQSSEARSARYFAEVARPVTIATNLEVGADIAQLSDQSYTAVNFALGDATAGAGAGSVVQGQNNYAGPGVRVAIAHTHPVNKAFSYWKGSCFCGGRWEGSLYRGDLERARSAGVNSYVATPSGSVMGFDFRGMNGAVNARTSPGAYIAAEDYFFKVK</sequence>
<keyword evidence="2" id="KW-0732">Signal</keyword>
<evidence type="ECO:0000259" key="3">
    <source>
        <dbReference type="Pfam" id="PF25023"/>
    </source>
</evidence>
<organism evidence="4 5">
    <name type="scientific">Stenotrophomonas maltophilia</name>
    <name type="common">Pseudomonas maltophilia</name>
    <name type="synonym">Xanthomonas maltophilia</name>
    <dbReference type="NCBI Taxonomy" id="40324"/>
    <lineage>
        <taxon>Bacteria</taxon>
        <taxon>Pseudomonadati</taxon>
        <taxon>Pseudomonadota</taxon>
        <taxon>Gammaproteobacteria</taxon>
        <taxon>Lysobacterales</taxon>
        <taxon>Lysobacteraceae</taxon>
        <taxon>Stenotrophomonas</taxon>
        <taxon>Stenotrophomonas maltophilia group</taxon>
    </lineage>
</organism>
<dbReference type="InterPro" id="IPR050708">
    <property type="entry name" value="T6SS_VgrG/RHS"/>
</dbReference>
<gene>
    <name evidence="4" type="ORF">ROV92_02970</name>
</gene>
<dbReference type="Proteomes" id="UP001251948">
    <property type="component" value="Unassembled WGS sequence"/>
</dbReference>
<evidence type="ECO:0000256" key="1">
    <source>
        <dbReference type="ARBA" id="ARBA00022737"/>
    </source>
</evidence>
<feature type="chain" id="PRO_5042480240" evidence="2">
    <location>
        <begin position="28"/>
        <end position="337"/>
    </location>
</feature>
<dbReference type="InterPro" id="IPR022385">
    <property type="entry name" value="Rhs_assc_core"/>
</dbReference>
<accession>A0AAJ2JAV7</accession>